<evidence type="ECO:0000313" key="6">
    <source>
        <dbReference type="EMBL" id="QPL10865.1"/>
    </source>
</evidence>
<evidence type="ECO:0000256" key="4">
    <source>
        <dbReference type="SAM" id="MobiDB-lite"/>
    </source>
</evidence>
<name>A0A7T0Q0K5_9CAUD</name>
<keyword evidence="7" id="KW-1185">Reference proteome</keyword>
<dbReference type="Gene3D" id="3.30.730.10">
    <property type="entry name" value="AP2/ERF domain"/>
    <property type="match status" value="1"/>
</dbReference>
<sequence length="220" mass="25172">MYKGKMQLGEVYGDLIVIGLIPGGNHPKALVKCSCGVTKEIFRTSLRSGDSTSCGCKRIEKVSTHGMSQKNLHIYRCWTALRNRCDNPNNPAYPDYGARGINYCPEWESFENFRDWAYANGYKPELEIDREDNDKGYSPDNCRWATRTTQQRNRRGQRNSASQYVGVSRSKRTGNWQASIKHDGKSVHLGYFNSEIEAAKARDNYIHINGLKNFTLNFRK</sequence>
<feature type="domain" description="AP2/ERF" evidence="5">
    <location>
        <begin position="163"/>
        <end position="219"/>
    </location>
</feature>
<evidence type="ECO:0000256" key="3">
    <source>
        <dbReference type="ARBA" id="ARBA00023163"/>
    </source>
</evidence>
<dbReference type="InterPro" id="IPR016177">
    <property type="entry name" value="DNA-bd_dom_sf"/>
</dbReference>
<dbReference type="Proteomes" id="UP000594462">
    <property type="component" value="Segment"/>
</dbReference>
<evidence type="ECO:0000259" key="5">
    <source>
        <dbReference type="PROSITE" id="PS51032"/>
    </source>
</evidence>
<dbReference type="InterPro" id="IPR036955">
    <property type="entry name" value="AP2/ERF_dom_sf"/>
</dbReference>
<evidence type="ECO:0000313" key="7">
    <source>
        <dbReference type="Proteomes" id="UP000594462"/>
    </source>
</evidence>
<keyword evidence="3" id="KW-0804">Transcription</keyword>
<dbReference type="GO" id="GO:0003677">
    <property type="term" value="F:DNA binding"/>
    <property type="evidence" value="ECO:0007669"/>
    <property type="project" value="UniProtKB-KW"/>
</dbReference>
<keyword evidence="1" id="KW-0805">Transcription regulation</keyword>
<organism evidence="6 7">
    <name type="scientific">Pectobacterium phage Possum</name>
    <dbReference type="NCBI Taxonomy" id="2686301"/>
    <lineage>
        <taxon>Viruses</taxon>
        <taxon>Duplodnaviria</taxon>
        <taxon>Heunggongvirae</taxon>
        <taxon>Uroviricota</taxon>
        <taxon>Caudoviricetes</taxon>
        <taxon>Schitoviridae</taxon>
        <taxon>Cbunavirus</taxon>
        <taxon>Cbunavirus possum</taxon>
    </lineage>
</organism>
<dbReference type="GO" id="GO:0003700">
    <property type="term" value="F:DNA-binding transcription factor activity"/>
    <property type="evidence" value="ECO:0007669"/>
    <property type="project" value="InterPro"/>
</dbReference>
<protein>
    <submittedName>
        <fullName evidence="6">DNA-binding domain protein</fullName>
    </submittedName>
</protein>
<dbReference type="PROSITE" id="PS51032">
    <property type="entry name" value="AP2_ERF"/>
    <property type="match status" value="1"/>
</dbReference>
<evidence type="ECO:0000256" key="1">
    <source>
        <dbReference type="ARBA" id="ARBA00023015"/>
    </source>
</evidence>
<evidence type="ECO:0000256" key="2">
    <source>
        <dbReference type="ARBA" id="ARBA00023125"/>
    </source>
</evidence>
<accession>A0A7T0Q0K5</accession>
<keyword evidence="2 6" id="KW-0238">DNA-binding</keyword>
<reference evidence="6 7" key="1">
    <citation type="submission" date="2019-12" db="EMBL/GenBank/DDBJ databases">
        <authorList>
            <person name="Shneider M.M."/>
            <person name="Evseev P.V."/>
            <person name="Lukianova A.A."/>
            <person name="Kabilov M.R."/>
            <person name="Miroshnikov K.A."/>
        </authorList>
    </citation>
    <scope>NUCLEOTIDE SEQUENCE [LARGE SCALE GENOMIC DNA]</scope>
</reference>
<dbReference type="EMBL" id="MN812687">
    <property type="protein sequence ID" value="QPL10865.1"/>
    <property type="molecule type" value="Genomic_DNA"/>
</dbReference>
<feature type="region of interest" description="Disordered" evidence="4">
    <location>
        <begin position="147"/>
        <end position="168"/>
    </location>
</feature>
<proteinExistence type="predicted"/>
<gene>
    <name evidence="6" type="ORF">Possum_00024</name>
</gene>
<dbReference type="SUPFAM" id="SSF54171">
    <property type="entry name" value="DNA-binding domain"/>
    <property type="match status" value="1"/>
</dbReference>
<dbReference type="InterPro" id="IPR001471">
    <property type="entry name" value="AP2/ERF_dom"/>
</dbReference>